<accession>A0A6B0UG73</accession>
<protein>
    <submittedName>
        <fullName evidence="1">Putative secreted protein</fullName>
    </submittedName>
</protein>
<proteinExistence type="predicted"/>
<sequence length="100" mass="10959">MSWSSALYSSLLGWPTCNGLWQSISICSSHLQWLLHLPSAMALCCHCFPSANDHYKSLCSGHLHSLSAASNCKDPVHLLPPLSISDGRLKLCNHHHAHST</sequence>
<evidence type="ECO:0000313" key="1">
    <source>
        <dbReference type="EMBL" id="MXU88155.1"/>
    </source>
</evidence>
<reference evidence="1" key="1">
    <citation type="submission" date="2019-12" db="EMBL/GenBank/DDBJ databases">
        <title>An insight into the sialome of adult female Ixodes ricinus ticks feeding for 6 days.</title>
        <authorList>
            <person name="Perner J."/>
            <person name="Ribeiro J.M.C."/>
        </authorList>
    </citation>
    <scope>NUCLEOTIDE SEQUENCE</scope>
    <source>
        <strain evidence="1">Semi-engorged</strain>
        <tissue evidence="1">Salivary glands</tissue>
    </source>
</reference>
<dbReference type="AlphaFoldDB" id="A0A6B0UG73"/>
<organism evidence="1">
    <name type="scientific">Ixodes ricinus</name>
    <name type="common">Common tick</name>
    <name type="synonym">Acarus ricinus</name>
    <dbReference type="NCBI Taxonomy" id="34613"/>
    <lineage>
        <taxon>Eukaryota</taxon>
        <taxon>Metazoa</taxon>
        <taxon>Ecdysozoa</taxon>
        <taxon>Arthropoda</taxon>
        <taxon>Chelicerata</taxon>
        <taxon>Arachnida</taxon>
        <taxon>Acari</taxon>
        <taxon>Parasitiformes</taxon>
        <taxon>Ixodida</taxon>
        <taxon>Ixodoidea</taxon>
        <taxon>Ixodidae</taxon>
        <taxon>Ixodinae</taxon>
        <taxon>Ixodes</taxon>
    </lineage>
</organism>
<name>A0A6B0UG73_IXORI</name>
<dbReference type="EMBL" id="GIFC01006072">
    <property type="protein sequence ID" value="MXU88155.1"/>
    <property type="molecule type" value="Transcribed_RNA"/>
</dbReference>